<dbReference type="Gene3D" id="3.40.50.2300">
    <property type="match status" value="2"/>
</dbReference>
<reference evidence="6 7" key="1">
    <citation type="submission" date="2020-08" db="EMBL/GenBank/DDBJ databases">
        <title>A Genomic Blueprint of the Chicken Gut Microbiome.</title>
        <authorList>
            <person name="Gilroy R."/>
            <person name="Ravi A."/>
            <person name="Getino M."/>
            <person name="Pursley I."/>
            <person name="Horton D.L."/>
            <person name="Alikhan N.-F."/>
            <person name="Baker D."/>
            <person name="Gharbi K."/>
            <person name="Hall N."/>
            <person name="Watson M."/>
            <person name="Adriaenssens E.M."/>
            <person name="Foster-Nyarko E."/>
            <person name="Jarju S."/>
            <person name="Secka A."/>
            <person name="Antonio M."/>
            <person name="Oren A."/>
            <person name="Chaudhuri R."/>
            <person name="La Ragione R.M."/>
            <person name="Hildebrand F."/>
            <person name="Pallen M.J."/>
        </authorList>
    </citation>
    <scope>NUCLEOTIDE SEQUENCE [LARGE SCALE GENOMIC DNA]</scope>
    <source>
        <strain evidence="6 7">Sa1BUA1</strain>
    </source>
</reference>
<keyword evidence="7" id="KW-1185">Reference proteome</keyword>
<dbReference type="RefSeq" id="WP_251838219.1">
    <property type="nucleotide sequence ID" value="NZ_JACSPO010000001.1"/>
</dbReference>
<evidence type="ECO:0000259" key="5">
    <source>
        <dbReference type="PROSITE" id="PS50932"/>
    </source>
</evidence>
<dbReference type="PANTHER" id="PTHR30146">
    <property type="entry name" value="LACI-RELATED TRANSCRIPTIONAL REPRESSOR"/>
    <property type="match status" value="1"/>
</dbReference>
<dbReference type="CDD" id="cd01392">
    <property type="entry name" value="HTH_LacI"/>
    <property type="match status" value="1"/>
</dbReference>
<keyword evidence="3" id="KW-0804">Transcription</keyword>
<name>A0ABR8YYM2_9MICO</name>
<keyword evidence="1" id="KW-0805">Transcription regulation</keyword>
<dbReference type="SMART" id="SM00354">
    <property type="entry name" value="HTH_LACI"/>
    <property type="match status" value="1"/>
</dbReference>
<evidence type="ECO:0000256" key="3">
    <source>
        <dbReference type="ARBA" id="ARBA00023163"/>
    </source>
</evidence>
<feature type="region of interest" description="Disordered" evidence="4">
    <location>
        <begin position="331"/>
        <end position="382"/>
    </location>
</feature>
<dbReference type="InterPro" id="IPR028082">
    <property type="entry name" value="Peripla_BP_I"/>
</dbReference>
<sequence length="382" mass="39875">MARIGLREVASRAGVSIKTVSNVVNGTGSVTTATRERVEEALAALDYRPNLAARHLRRGSSGLIAVALPELTQPYFAELAAELVRAAKARGRMVLLSQTEGDEEAERALLEGRDLPVLDGLVLSPLALDAPALRERVDRSPLVLLGEHVGDAVLDHVTVDNCAAAADATAHLLSLGRRRVAAIGAQDSGPNETAVLRLEGYRDALRAAGVTYDERLVATVEQFHRPDGAAAMARLLELPEPPDAVFCFNDALALGALRTLAVRGLRVPRDVAVVGVDDIEEATYTTPSLTTIAPDKQALATAAIDLLLRGGAAAGLPPQTVTVPHRLAVRETTAGPTPSPTADLLPPTAGSHPADGPTPSPTADLLPPTAGSRPAPDPEEQP</sequence>
<dbReference type="PANTHER" id="PTHR30146:SF153">
    <property type="entry name" value="LACTOSE OPERON REPRESSOR"/>
    <property type="match status" value="1"/>
</dbReference>
<dbReference type="SUPFAM" id="SSF53822">
    <property type="entry name" value="Periplasmic binding protein-like I"/>
    <property type="match status" value="1"/>
</dbReference>
<dbReference type="Gene3D" id="1.10.260.40">
    <property type="entry name" value="lambda repressor-like DNA-binding domains"/>
    <property type="match status" value="1"/>
</dbReference>
<organism evidence="6 7">
    <name type="scientific">Oceanitalea stevensii</name>
    <dbReference type="NCBI Taxonomy" id="2763072"/>
    <lineage>
        <taxon>Bacteria</taxon>
        <taxon>Bacillati</taxon>
        <taxon>Actinomycetota</taxon>
        <taxon>Actinomycetes</taxon>
        <taxon>Micrococcales</taxon>
        <taxon>Bogoriellaceae</taxon>
        <taxon>Georgenia</taxon>
    </lineage>
</organism>
<proteinExistence type="predicted"/>
<keyword evidence="2 6" id="KW-0238">DNA-binding</keyword>
<dbReference type="GO" id="GO:0003677">
    <property type="term" value="F:DNA binding"/>
    <property type="evidence" value="ECO:0007669"/>
    <property type="project" value="UniProtKB-KW"/>
</dbReference>
<dbReference type="Pfam" id="PF00356">
    <property type="entry name" value="LacI"/>
    <property type="match status" value="1"/>
</dbReference>
<evidence type="ECO:0000313" key="7">
    <source>
        <dbReference type="Proteomes" id="UP000661894"/>
    </source>
</evidence>
<protein>
    <submittedName>
        <fullName evidence="6">LacI family DNA-binding transcriptional regulator</fullName>
    </submittedName>
</protein>
<dbReference type="InterPro" id="IPR010982">
    <property type="entry name" value="Lambda_DNA-bd_dom_sf"/>
</dbReference>
<dbReference type="Proteomes" id="UP000661894">
    <property type="component" value="Unassembled WGS sequence"/>
</dbReference>
<dbReference type="InterPro" id="IPR000843">
    <property type="entry name" value="HTH_LacI"/>
</dbReference>
<dbReference type="PROSITE" id="PS50932">
    <property type="entry name" value="HTH_LACI_2"/>
    <property type="match status" value="1"/>
</dbReference>
<dbReference type="Pfam" id="PF13377">
    <property type="entry name" value="Peripla_BP_3"/>
    <property type="match status" value="1"/>
</dbReference>
<dbReference type="SUPFAM" id="SSF47413">
    <property type="entry name" value="lambda repressor-like DNA-binding domains"/>
    <property type="match status" value="1"/>
</dbReference>
<comment type="caution">
    <text evidence="6">The sequence shown here is derived from an EMBL/GenBank/DDBJ whole genome shotgun (WGS) entry which is preliminary data.</text>
</comment>
<gene>
    <name evidence="6" type="ORF">H9624_01895</name>
</gene>
<dbReference type="EMBL" id="JACSPO010000001">
    <property type="protein sequence ID" value="MBD8061074.1"/>
    <property type="molecule type" value="Genomic_DNA"/>
</dbReference>
<dbReference type="PROSITE" id="PS00356">
    <property type="entry name" value="HTH_LACI_1"/>
    <property type="match status" value="1"/>
</dbReference>
<evidence type="ECO:0000256" key="2">
    <source>
        <dbReference type="ARBA" id="ARBA00023125"/>
    </source>
</evidence>
<dbReference type="CDD" id="cd06267">
    <property type="entry name" value="PBP1_LacI_sugar_binding-like"/>
    <property type="match status" value="1"/>
</dbReference>
<evidence type="ECO:0000256" key="4">
    <source>
        <dbReference type="SAM" id="MobiDB-lite"/>
    </source>
</evidence>
<evidence type="ECO:0000256" key="1">
    <source>
        <dbReference type="ARBA" id="ARBA00023015"/>
    </source>
</evidence>
<dbReference type="InterPro" id="IPR046335">
    <property type="entry name" value="LacI/GalR-like_sensor"/>
</dbReference>
<evidence type="ECO:0000313" key="6">
    <source>
        <dbReference type="EMBL" id="MBD8061074.1"/>
    </source>
</evidence>
<feature type="domain" description="HTH lacI-type" evidence="5">
    <location>
        <begin position="4"/>
        <end position="58"/>
    </location>
</feature>
<accession>A0ABR8YYM2</accession>